<evidence type="ECO:0000313" key="1">
    <source>
        <dbReference type="Proteomes" id="UP001652663"/>
    </source>
</evidence>
<dbReference type="InterPro" id="IPR043140">
    <property type="entry name" value="Ribosomal_uS14_sf"/>
</dbReference>
<accession>A0ABM4QU42</accession>
<dbReference type="PANTHER" id="PTHR12010:SF2">
    <property type="entry name" value="40S RIBOSOMAL PROTEIN S29"/>
    <property type="match status" value="1"/>
</dbReference>
<keyword evidence="1" id="KW-1185">Reference proteome</keyword>
<protein>
    <submittedName>
        <fullName evidence="2">Small ribosomal subunit protein uS14-like</fullName>
    </submittedName>
</protein>
<organism evidence="1 2">
    <name type="scientific">Bos indicus</name>
    <name type="common">Zebu</name>
    <dbReference type="NCBI Taxonomy" id="9915"/>
    <lineage>
        <taxon>Eukaryota</taxon>
        <taxon>Metazoa</taxon>
        <taxon>Chordata</taxon>
        <taxon>Craniata</taxon>
        <taxon>Vertebrata</taxon>
        <taxon>Euteleostomi</taxon>
        <taxon>Mammalia</taxon>
        <taxon>Eutheria</taxon>
        <taxon>Laurasiatheria</taxon>
        <taxon>Artiodactyla</taxon>
        <taxon>Ruminantia</taxon>
        <taxon>Pecora</taxon>
        <taxon>Bovidae</taxon>
        <taxon>Bovinae</taxon>
        <taxon>Bos</taxon>
    </lineage>
</organism>
<gene>
    <name evidence="2" type="primary">LOC109572561</name>
</gene>
<dbReference type="Proteomes" id="UP001652663">
    <property type="component" value="Chromosome 18"/>
</dbReference>
<proteinExistence type="predicted"/>
<dbReference type="RefSeq" id="XP_070626827.1">
    <property type="nucleotide sequence ID" value="XM_070770726.1"/>
</dbReference>
<dbReference type="PANTHER" id="PTHR12010">
    <property type="entry name" value="40S RIBOSOMAL PROTEIN S29"/>
    <property type="match status" value="1"/>
</dbReference>
<dbReference type="InterPro" id="IPR039744">
    <property type="entry name" value="RIbosomal_uS14_euk_arc"/>
</dbReference>
<reference evidence="2" key="1">
    <citation type="submission" date="2025-08" db="UniProtKB">
        <authorList>
            <consortium name="RefSeq"/>
        </authorList>
    </citation>
    <scope>IDENTIFICATION</scope>
    <source>
        <tissue evidence="2">Blood</tissue>
    </source>
</reference>
<sequence>MGHQQLYWIHQRKFGQSSRSCWVCSNHHGLIQKYGLKMCHQRFHQYAKDISVVKLD</sequence>
<dbReference type="Gene3D" id="4.10.830.10">
    <property type="entry name" value="30s Ribosomal Protein S14, Chain N"/>
    <property type="match status" value="1"/>
</dbReference>
<dbReference type="GeneID" id="109572561"/>
<name>A0ABM4QU42_BOSIN</name>
<evidence type="ECO:0000313" key="2">
    <source>
        <dbReference type="RefSeq" id="XP_070626827.1"/>
    </source>
</evidence>